<dbReference type="Pfam" id="PF00472">
    <property type="entry name" value="RF-1"/>
    <property type="match status" value="1"/>
</dbReference>
<reference evidence="7 8" key="1">
    <citation type="submission" date="2017-09" db="EMBL/GenBank/DDBJ databases">
        <title>Genome sequencing of Besnoitia besnoiti strain Bb-Ger1.</title>
        <authorList>
            <person name="Schares G."/>
            <person name="Venepally P."/>
            <person name="Lorenzi H.A."/>
        </authorList>
    </citation>
    <scope>NUCLEOTIDE SEQUENCE [LARGE SCALE GENOMIC DNA]</scope>
    <source>
        <strain evidence="7 8">Bb-Ger1</strain>
    </source>
</reference>
<evidence type="ECO:0000259" key="6">
    <source>
        <dbReference type="Pfam" id="PF00472"/>
    </source>
</evidence>
<comment type="caution">
    <text evidence="7">The sequence shown here is derived from an EMBL/GenBank/DDBJ whole genome shotgun (WGS) entry which is preliminary data.</text>
</comment>
<dbReference type="EMBL" id="NWUJ01000004">
    <property type="protein sequence ID" value="PFH35986.1"/>
    <property type="molecule type" value="Genomic_DNA"/>
</dbReference>
<comment type="similarity">
    <text evidence="2">Belongs to the prokaryotic/mitochondrial release factor family.</text>
</comment>
<protein>
    <submittedName>
        <fullName evidence="7">Peptidyl-tRNA hydrolase domain-containing protein</fullName>
    </submittedName>
</protein>
<dbReference type="GO" id="GO:0005739">
    <property type="term" value="C:mitochondrion"/>
    <property type="evidence" value="ECO:0007669"/>
    <property type="project" value="UniProtKB-SubCell"/>
</dbReference>
<dbReference type="PANTHER" id="PTHR46203:SF1">
    <property type="entry name" value="MITOCHONDRIAL TRANSLATION RELEASE FACTOR IN RESCUE"/>
    <property type="match status" value="1"/>
</dbReference>
<dbReference type="Proteomes" id="UP000224006">
    <property type="component" value="Chromosome IV"/>
</dbReference>
<evidence type="ECO:0000256" key="2">
    <source>
        <dbReference type="ARBA" id="ARBA00010835"/>
    </source>
</evidence>
<keyword evidence="7" id="KW-0378">Hydrolase</keyword>
<dbReference type="AlphaFoldDB" id="A0A2A9MJ41"/>
<organism evidence="7 8">
    <name type="scientific">Besnoitia besnoiti</name>
    <name type="common">Apicomplexan protozoan</name>
    <dbReference type="NCBI Taxonomy" id="94643"/>
    <lineage>
        <taxon>Eukaryota</taxon>
        <taxon>Sar</taxon>
        <taxon>Alveolata</taxon>
        <taxon>Apicomplexa</taxon>
        <taxon>Conoidasida</taxon>
        <taxon>Coccidia</taxon>
        <taxon>Eucoccidiorida</taxon>
        <taxon>Eimeriorina</taxon>
        <taxon>Sarcocystidae</taxon>
        <taxon>Besnoitia</taxon>
    </lineage>
</organism>
<feature type="region of interest" description="Disordered" evidence="5">
    <location>
        <begin position="158"/>
        <end position="199"/>
    </location>
</feature>
<dbReference type="OrthoDB" id="277888at2759"/>
<evidence type="ECO:0000256" key="5">
    <source>
        <dbReference type="SAM" id="MobiDB-lite"/>
    </source>
</evidence>
<name>A0A2A9MJ41_BESBE</name>
<dbReference type="GO" id="GO:0003747">
    <property type="term" value="F:translation release factor activity"/>
    <property type="evidence" value="ECO:0007669"/>
    <property type="project" value="InterPro"/>
</dbReference>
<dbReference type="STRING" id="94643.A0A2A9MJ41"/>
<sequence>MNPPASTRQSSIGASLIAVEEGLDAFPSSEEHVEKVALQTLPGEFSEDALRFSTDKGAPSRGDGGESLLNRSIWAQKLSAVGTSVEDVEEQCVKGGGKGGQKINKTNNCVVIVHSRHGLVIRCQQSRSQRKNRIFARELLLQRLEEIHLRERQRIRDAAERERRRERRPTEAQKARVRAEKQRRSERKEERRRISAFEE</sequence>
<evidence type="ECO:0000256" key="3">
    <source>
        <dbReference type="ARBA" id="ARBA00022946"/>
    </source>
</evidence>
<proteinExistence type="inferred from homology"/>
<dbReference type="VEuPathDB" id="ToxoDB:BESB_056370"/>
<dbReference type="GeneID" id="40310566"/>
<accession>A0A2A9MJ41</accession>
<keyword evidence="4" id="KW-0496">Mitochondrion</keyword>
<keyword evidence="3" id="KW-0809">Transit peptide</keyword>
<dbReference type="PANTHER" id="PTHR46203">
    <property type="entry name" value="PROBABLE PEPTIDE CHAIN RELEASE FACTOR C12ORF65"/>
    <property type="match status" value="1"/>
</dbReference>
<gene>
    <name evidence="7" type="ORF">BESB_056370</name>
</gene>
<feature type="domain" description="Prokaryotic-type class I peptide chain release factors" evidence="6">
    <location>
        <begin position="85"/>
        <end position="194"/>
    </location>
</feature>
<dbReference type="GO" id="GO:0016787">
    <property type="term" value="F:hydrolase activity"/>
    <property type="evidence" value="ECO:0007669"/>
    <property type="project" value="UniProtKB-KW"/>
</dbReference>
<evidence type="ECO:0000313" key="8">
    <source>
        <dbReference type="Proteomes" id="UP000224006"/>
    </source>
</evidence>
<dbReference type="KEGG" id="bbes:BESB_056370"/>
<dbReference type="InterPro" id="IPR045853">
    <property type="entry name" value="Pep_chain_release_fac_I_sf"/>
</dbReference>
<dbReference type="InterPro" id="IPR052405">
    <property type="entry name" value="Mito_Transl_Release_Factor"/>
</dbReference>
<dbReference type="RefSeq" id="XP_029219995.1">
    <property type="nucleotide sequence ID" value="XM_029364072.1"/>
</dbReference>
<keyword evidence="8" id="KW-1185">Reference proteome</keyword>
<evidence type="ECO:0000256" key="1">
    <source>
        <dbReference type="ARBA" id="ARBA00004173"/>
    </source>
</evidence>
<evidence type="ECO:0000256" key="4">
    <source>
        <dbReference type="ARBA" id="ARBA00023128"/>
    </source>
</evidence>
<dbReference type="InterPro" id="IPR000352">
    <property type="entry name" value="Pep_chain_release_fac_I"/>
</dbReference>
<dbReference type="SUPFAM" id="SSF75620">
    <property type="entry name" value="Release factor"/>
    <property type="match status" value="1"/>
</dbReference>
<dbReference type="Gene3D" id="3.30.160.20">
    <property type="match status" value="1"/>
</dbReference>
<comment type="subcellular location">
    <subcellularLocation>
        <location evidence="1">Mitochondrion</location>
    </subcellularLocation>
</comment>
<evidence type="ECO:0000313" key="7">
    <source>
        <dbReference type="EMBL" id="PFH35986.1"/>
    </source>
</evidence>